<proteinExistence type="predicted"/>
<evidence type="ECO:0000313" key="1">
    <source>
        <dbReference type="EMBL" id="KAJ1677981.1"/>
    </source>
</evidence>
<sequence>MRRHQQYDKGGQEEDYEYEHGETEEYNEGNISETQEEEEDVETEDIWDDSALIKAWDEAIADYRQAHKLGIPPSEIPPEDSADTAATAEKGKGKMDSQAQEQQGEEQQWGQHDKADHAGYHYGQYYDPRYYYHHYYYSAENPPPPPAPPAPSVSRYPGYYHPSTQYPHHPPYYQPAQSSPLPPPLPPFDGPPPGQDSSA</sequence>
<reference evidence="1" key="1">
    <citation type="submission" date="2022-06" db="EMBL/GenBank/DDBJ databases">
        <title>Phylogenomic reconstructions and comparative analyses of Kickxellomycotina fungi.</title>
        <authorList>
            <person name="Reynolds N.K."/>
            <person name="Stajich J.E."/>
            <person name="Barry K."/>
            <person name="Grigoriev I.V."/>
            <person name="Crous P."/>
            <person name="Smith M.E."/>
        </authorList>
    </citation>
    <scope>NUCLEOTIDE SEQUENCE</scope>
    <source>
        <strain evidence="1">RSA 2271</strain>
    </source>
</reference>
<name>A0ACC1HRK3_9FUNG</name>
<comment type="caution">
    <text evidence="1">The sequence shown here is derived from an EMBL/GenBank/DDBJ whole genome shotgun (WGS) entry which is preliminary data.</text>
</comment>
<evidence type="ECO:0000313" key="2">
    <source>
        <dbReference type="Proteomes" id="UP001145114"/>
    </source>
</evidence>
<keyword evidence="2" id="KW-1185">Reference proteome</keyword>
<protein>
    <submittedName>
        <fullName evidence="1">Uncharacterized protein</fullName>
    </submittedName>
</protein>
<organism evidence="1 2">
    <name type="scientific">Spiromyces aspiralis</name>
    <dbReference type="NCBI Taxonomy" id="68401"/>
    <lineage>
        <taxon>Eukaryota</taxon>
        <taxon>Fungi</taxon>
        <taxon>Fungi incertae sedis</taxon>
        <taxon>Zoopagomycota</taxon>
        <taxon>Kickxellomycotina</taxon>
        <taxon>Kickxellomycetes</taxon>
        <taxon>Kickxellales</taxon>
        <taxon>Kickxellaceae</taxon>
        <taxon>Spiromyces</taxon>
    </lineage>
</organism>
<gene>
    <name evidence="1" type="ORF">EV182_005032</name>
</gene>
<dbReference type="EMBL" id="JAMZIH010001681">
    <property type="protein sequence ID" value="KAJ1677981.1"/>
    <property type="molecule type" value="Genomic_DNA"/>
</dbReference>
<accession>A0ACC1HRK3</accession>
<feature type="non-terminal residue" evidence="1">
    <location>
        <position position="199"/>
    </location>
</feature>
<dbReference type="Proteomes" id="UP001145114">
    <property type="component" value="Unassembled WGS sequence"/>
</dbReference>